<dbReference type="AlphaFoldDB" id="A0A1Z4GAA2"/>
<dbReference type="OrthoDB" id="517776at2"/>
<dbReference type="Proteomes" id="UP000218287">
    <property type="component" value="Plasmid Plasmid1 dna"/>
</dbReference>
<dbReference type="InterPro" id="IPR012337">
    <property type="entry name" value="RNaseH-like_sf"/>
</dbReference>
<dbReference type="Pfam" id="PF13546">
    <property type="entry name" value="DDE_5"/>
    <property type="match status" value="1"/>
</dbReference>
<name>A0A1Z4GAA2_9CYAN</name>
<dbReference type="EMBL" id="AP018174">
    <property type="protein sequence ID" value="BAY14444.1"/>
    <property type="molecule type" value="Genomic_DNA"/>
</dbReference>
<sequence>MDVPLEVLQHKARPAIETVTLIDEYCKLYQDLFPEVRSFEYFKYLHLGMISEIKRKTLPAIARAVGLEDAQGLHHFLWKSPWEVKSLKNRRLKILHKALNGASFLLCIDETGDKKKGTTTDYVDRQYIGNLGKIENGIVSVNAYGIIEGITFPLIFKVFKPKKRLKSEDKYKSKPQLAIEIIEELRELGFNFNLVLADSLYGESSEFIDALHQYNINYIVAIRSNHSVLMLSGWKVRYTRWKKFDRIFSNGKSEERFIREKIYGKRKAVRFWEITTDKITVPENTTWYIMTDLPGDIQLSVGNTYGFRTWIEYGFKQSKDELGWADYRVTDYQEIERWWEIIFSTYFMISLQSEAFKKLGNHQHSNTSDQTNSTSADAEFTDKFCLHSWWQHHETSWKSTLNNLRLIIQPKIFFCLISPWLKVFHIPDLVKGFLVLIRIMNKFKPYLPDG</sequence>
<gene>
    <name evidence="2" type="ORF">NIES21_02010</name>
    <name evidence="3" type="ORF">NIES21_58430</name>
    <name evidence="4" type="ORF">NIES21_60330</name>
</gene>
<geneLocation type="plasmid" evidence="5">
    <name>Plasmid2 dna</name>
</geneLocation>
<evidence type="ECO:0000313" key="4">
    <source>
        <dbReference type="EMBL" id="BAY20163.1"/>
    </source>
</evidence>
<keyword evidence="5" id="KW-1185">Reference proteome</keyword>
<dbReference type="PANTHER" id="PTHR33627">
    <property type="entry name" value="TRANSPOSASE"/>
    <property type="match status" value="1"/>
</dbReference>
<accession>A0A1Z4GAA2</accession>
<evidence type="ECO:0000313" key="5">
    <source>
        <dbReference type="Proteomes" id="UP000218287"/>
    </source>
</evidence>
<dbReference type="Proteomes" id="UP000218287">
    <property type="component" value="Chromosome"/>
</dbReference>
<dbReference type="Proteomes" id="UP000218287">
    <property type="component" value="Plasmid Plasmid2 dna"/>
</dbReference>
<evidence type="ECO:0000259" key="1">
    <source>
        <dbReference type="Pfam" id="PF13546"/>
    </source>
</evidence>
<dbReference type="PANTHER" id="PTHR33627:SF1">
    <property type="entry name" value="TRANSPOSASE"/>
    <property type="match status" value="1"/>
</dbReference>
<dbReference type="EMBL" id="AP018176">
    <property type="protein sequence ID" value="BAY20163.1"/>
    <property type="molecule type" value="Genomic_DNA"/>
</dbReference>
<reference evidence="2 5" key="1">
    <citation type="submission" date="2017-06" db="EMBL/GenBank/DDBJ databases">
        <title>Genome sequencing of cyanobaciteial culture collection at National Institute for Environmental Studies (NIES).</title>
        <authorList>
            <person name="Hirose Y."/>
            <person name="Shimura Y."/>
            <person name="Fujisawa T."/>
            <person name="Nakamura Y."/>
            <person name="Kawachi M."/>
        </authorList>
    </citation>
    <scope>NUCLEOTIDE SEQUENCE [LARGE SCALE GENOMIC DNA]</scope>
    <source>
        <strain evidence="2 5">NIES-21</strain>
        <plasmid evidence="3">plasmid1</plasmid>
        <plasmid evidence="5">Plasmid1 dna</plasmid>
        <plasmid evidence="4">plasmid2</plasmid>
        <plasmid evidence="5">Plasmid2 dna</plasmid>
    </source>
</reference>
<dbReference type="SUPFAM" id="SSF53098">
    <property type="entry name" value="Ribonuclease H-like"/>
    <property type="match status" value="1"/>
</dbReference>
<dbReference type="InterPro" id="IPR039365">
    <property type="entry name" value="IS701-like"/>
</dbReference>
<organism evidence="2 5">
    <name type="scientific">Anabaenopsis circularis NIES-21</name>
    <dbReference type="NCBI Taxonomy" id="1085406"/>
    <lineage>
        <taxon>Bacteria</taxon>
        <taxon>Bacillati</taxon>
        <taxon>Cyanobacteriota</taxon>
        <taxon>Cyanophyceae</taxon>
        <taxon>Nostocales</taxon>
        <taxon>Nodulariaceae</taxon>
        <taxon>Anabaenopsis</taxon>
    </lineage>
</organism>
<dbReference type="NCBIfam" id="NF033540">
    <property type="entry name" value="transpos_IS701"/>
    <property type="match status" value="1"/>
</dbReference>
<evidence type="ECO:0000313" key="3">
    <source>
        <dbReference type="EMBL" id="BAY19973.1"/>
    </source>
</evidence>
<keyword evidence="3" id="KW-0614">Plasmid</keyword>
<feature type="domain" description="Transposase IS701-like DDE" evidence="1">
    <location>
        <begin position="45"/>
        <end position="228"/>
    </location>
</feature>
<geneLocation type="plasmid" evidence="5">
    <name>Plasmid1 dna</name>
</geneLocation>
<proteinExistence type="predicted"/>
<geneLocation type="plasmid" evidence="3">
    <name>plasmid1</name>
</geneLocation>
<dbReference type="InterPro" id="IPR038721">
    <property type="entry name" value="IS701-like_DDE_dom"/>
</dbReference>
<dbReference type="EMBL" id="AP018175">
    <property type="protein sequence ID" value="BAY19973.1"/>
    <property type="molecule type" value="Genomic_DNA"/>
</dbReference>
<geneLocation type="plasmid" evidence="4">
    <name>plasmid2</name>
</geneLocation>
<protein>
    <submittedName>
        <fullName evidence="2">Transposase</fullName>
    </submittedName>
</protein>
<evidence type="ECO:0000313" key="2">
    <source>
        <dbReference type="EMBL" id="BAY14444.1"/>
    </source>
</evidence>